<evidence type="ECO:0000256" key="5">
    <source>
        <dbReference type="ARBA" id="ARBA00022747"/>
    </source>
</evidence>
<keyword evidence="9" id="KW-1185">Reference proteome</keyword>
<proteinExistence type="predicted"/>
<gene>
    <name evidence="8" type="ORF">WMO65_24585</name>
</gene>
<evidence type="ECO:0000256" key="1">
    <source>
        <dbReference type="ARBA" id="ARBA00011900"/>
    </source>
</evidence>
<dbReference type="InterPro" id="IPR051537">
    <property type="entry name" value="DNA_Adenine_Mtase"/>
</dbReference>
<dbReference type="GO" id="GO:0008168">
    <property type="term" value="F:methyltransferase activity"/>
    <property type="evidence" value="ECO:0007669"/>
    <property type="project" value="UniProtKB-KW"/>
</dbReference>
<dbReference type="PRINTS" id="PR00507">
    <property type="entry name" value="N12N6MTFRASE"/>
</dbReference>
<accession>A0ABV1DUV8</accession>
<evidence type="ECO:0000256" key="6">
    <source>
        <dbReference type="ARBA" id="ARBA00047942"/>
    </source>
</evidence>
<dbReference type="InterPro" id="IPR003356">
    <property type="entry name" value="DNA_methylase_A-5"/>
</dbReference>
<dbReference type="GO" id="GO:0032259">
    <property type="term" value="P:methylation"/>
    <property type="evidence" value="ECO:0007669"/>
    <property type="project" value="UniProtKB-KW"/>
</dbReference>
<dbReference type="EC" id="2.1.1.72" evidence="1"/>
<evidence type="ECO:0000256" key="4">
    <source>
        <dbReference type="ARBA" id="ARBA00022691"/>
    </source>
</evidence>
<sequence length="487" mass="56782">MDQNIPQITQSISKELKRNIIRVIEEMQLEAMPSFMLPEQFTALLLTKLRNEKRHPHQIWSIDIPIFETDRAWFEEIEAEVRRCSEYCPQLHFWQGLRLIDSPQILSSIWGLVVAAVQEYPEVSAYDLRHLSSMMDFMLDQVYRKGDKNLFFTPNIIVRLMVDIVRPKSGTFWDPACGSGAFLAQAYAFAKGNESLELYGNDVKAHMINLAEIRLLFSGTDFRKIHLECRDAFIQDEYSESAYWNDTRKYDFILSNPPVSSVNTAQAEKRGYLVPTKKLHLQFLQLIMEHLNPNGKAAVLVNENVLFRGGDERNIREVLVEHLGLRTVISLPKGVFAPYTNAKSSILFFGGRATESTPVFFYEFETAEFLKDTHEIQIPDISDAVEKEASCQELYEKWSASMGRGVYNDFEIYTPENWPYKNCWFAERQLLREHDYNLVADHYRPRKTEEKAEYLNIGELLDEIHQLENESCRILEELAELRDKYER</sequence>
<name>A0ABV1DUV8_9FIRM</name>
<protein>
    <recommendedName>
        <fullName evidence="1">site-specific DNA-methyltransferase (adenine-specific)</fullName>
        <ecNumber evidence="1">2.1.1.72</ecNumber>
    </recommendedName>
</protein>
<reference evidence="8 9" key="1">
    <citation type="submission" date="2024-03" db="EMBL/GenBank/DDBJ databases">
        <title>Human intestinal bacterial collection.</title>
        <authorList>
            <person name="Pauvert C."/>
            <person name="Hitch T.C.A."/>
            <person name="Clavel T."/>
        </authorList>
    </citation>
    <scope>NUCLEOTIDE SEQUENCE [LARGE SCALE GENOMIC DNA]</scope>
    <source>
        <strain evidence="8 9">CLA-SR-H028</strain>
    </source>
</reference>
<dbReference type="Proteomes" id="UP001457898">
    <property type="component" value="Unassembled WGS sequence"/>
</dbReference>
<dbReference type="InterPro" id="IPR029063">
    <property type="entry name" value="SAM-dependent_MTases_sf"/>
</dbReference>
<dbReference type="PANTHER" id="PTHR42933">
    <property type="entry name" value="SLR6095 PROTEIN"/>
    <property type="match status" value="1"/>
</dbReference>
<dbReference type="Gene3D" id="3.40.50.150">
    <property type="entry name" value="Vaccinia Virus protein VP39"/>
    <property type="match status" value="1"/>
</dbReference>
<keyword evidence="2 8" id="KW-0489">Methyltransferase</keyword>
<dbReference type="CDD" id="cd02440">
    <property type="entry name" value="AdoMet_MTases"/>
    <property type="match status" value="1"/>
</dbReference>
<comment type="caution">
    <text evidence="8">The sequence shown here is derived from an EMBL/GenBank/DDBJ whole genome shotgun (WGS) entry which is preliminary data.</text>
</comment>
<organism evidence="8 9">
    <name type="scientific">Blautia caccae</name>
    <dbReference type="NCBI Taxonomy" id="3133175"/>
    <lineage>
        <taxon>Bacteria</taxon>
        <taxon>Bacillati</taxon>
        <taxon>Bacillota</taxon>
        <taxon>Clostridia</taxon>
        <taxon>Lachnospirales</taxon>
        <taxon>Lachnospiraceae</taxon>
        <taxon>Blautia</taxon>
    </lineage>
</organism>
<evidence type="ECO:0000256" key="3">
    <source>
        <dbReference type="ARBA" id="ARBA00022679"/>
    </source>
</evidence>
<keyword evidence="5" id="KW-0680">Restriction system</keyword>
<dbReference type="RefSeq" id="WP_148392777.1">
    <property type="nucleotide sequence ID" value="NZ_JBBMFP010000035.1"/>
</dbReference>
<comment type="catalytic activity">
    <reaction evidence="6">
        <text>a 2'-deoxyadenosine in DNA + S-adenosyl-L-methionine = an N(6)-methyl-2'-deoxyadenosine in DNA + S-adenosyl-L-homocysteine + H(+)</text>
        <dbReference type="Rhea" id="RHEA:15197"/>
        <dbReference type="Rhea" id="RHEA-COMP:12418"/>
        <dbReference type="Rhea" id="RHEA-COMP:12419"/>
        <dbReference type="ChEBI" id="CHEBI:15378"/>
        <dbReference type="ChEBI" id="CHEBI:57856"/>
        <dbReference type="ChEBI" id="CHEBI:59789"/>
        <dbReference type="ChEBI" id="CHEBI:90615"/>
        <dbReference type="ChEBI" id="CHEBI:90616"/>
        <dbReference type="EC" id="2.1.1.72"/>
    </reaction>
</comment>
<keyword evidence="4" id="KW-0949">S-adenosyl-L-methionine</keyword>
<evidence type="ECO:0000256" key="2">
    <source>
        <dbReference type="ARBA" id="ARBA00022603"/>
    </source>
</evidence>
<dbReference type="EMBL" id="JBBMFP010000035">
    <property type="protein sequence ID" value="MEQ2434179.1"/>
    <property type="molecule type" value="Genomic_DNA"/>
</dbReference>
<evidence type="ECO:0000313" key="8">
    <source>
        <dbReference type="EMBL" id="MEQ2434179.1"/>
    </source>
</evidence>
<dbReference type="Pfam" id="PF02384">
    <property type="entry name" value="N6_Mtase"/>
    <property type="match status" value="1"/>
</dbReference>
<evidence type="ECO:0000313" key="9">
    <source>
        <dbReference type="Proteomes" id="UP001457898"/>
    </source>
</evidence>
<keyword evidence="3" id="KW-0808">Transferase</keyword>
<dbReference type="PANTHER" id="PTHR42933:SF3">
    <property type="entry name" value="TYPE I RESTRICTION ENZYME MJAVIII METHYLASE SUBUNIT"/>
    <property type="match status" value="1"/>
</dbReference>
<evidence type="ECO:0000259" key="7">
    <source>
        <dbReference type="Pfam" id="PF02384"/>
    </source>
</evidence>
<feature type="domain" description="DNA methylase adenine-specific" evidence="7">
    <location>
        <begin position="134"/>
        <end position="450"/>
    </location>
</feature>
<dbReference type="SUPFAM" id="SSF53335">
    <property type="entry name" value="S-adenosyl-L-methionine-dependent methyltransferases"/>
    <property type="match status" value="1"/>
</dbReference>